<dbReference type="SUPFAM" id="SSF50978">
    <property type="entry name" value="WD40 repeat-like"/>
    <property type="match status" value="1"/>
</dbReference>
<dbReference type="InterPro" id="IPR001680">
    <property type="entry name" value="WD40_rpt"/>
</dbReference>
<organism evidence="5 6">
    <name type="scientific">Tritrichomonas musculus</name>
    <dbReference type="NCBI Taxonomy" id="1915356"/>
    <lineage>
        <taxon>Eukaryota</taxon>
        <taxon>Metamonada</taxon>
        <taxon>Parabasalia</taxon>
        <taxon>Tritrichomonadida</taxon>
        <taxon>Tritrichomonadidae</taxon>
        <taxon>Tritrichomonas</taxon>
    </lineage>
</organism>
<dbReference type="InterPro" id="IPR036285">
    <property type="entry name" value="PRP4-like_sf"/>
</dbReference>
<evidence type="ECO:0000259" key="4">
    <source>
        <dbReference type="SMART" id="SM00500"/>
    </source>
</evidence>
<dbReference type="Gene3D" id="2.130.10.10">
    <property type="entry name" value="YVTN repeat-like/Quinoprotein amine dehydrogenase"/>
    <property type="match status" value="1"/>
</dbReference>
<keyword evidence="1 3" id="KW-0853">WD repeat</keyword>
<dbReference type="EMBL" id="JAPFFF010000009">
    <property type="protein sequence ID" value="KAK8882361.1"/>
    <property type="molecule type" value="Genomic_DNA"/>
</dbReference>
<dbReference type="PANTHER" id="PTHR19846">
    <property type="entry name" value="WD40 REPEAT PROTEIN"/>
    <property type="match status" value="1"/>
</dbReference>
<keyword evidence="2" id="KW-0677">Repeat</keyword>
<dbReference type="SUPFAM" id="SSF158230">
    <property type="entry name" value="PRP4-like"/>
    <property type="match status" value="1"/>
</dbReference>
<feature type="repeat" description="WD" evidence="3">
    <location>
        <begin position="270"/>
        <end position="311"/>
    </location>
</feature>
<keyword evidence="6" id="KW-1185">Reference proteome</keyword>
<dbReference type="SMART" id="SM00320">
    <property type="entry name" value="WD40"/>
    <property type="match status" value="6"/>
</dbReference>
<feature type="repeat" description="WD" evidence="3">
    <location>
        <begin position="312"/>
        <end position="352"/>
    </location>
</feature>
<dbReference type="SMART" id="SM00500">
    <property type="entry name" value="SFM"/>
    <property type="match status" value="1"/>
</dbReference>
<protein>
    <recommendedName>
        <fullName evidence="4">Pre-mRNA processing factor 4 (PRP4)-like domain-containing protein</fullName>
    </recommendedName>
</protein>
<evidence type="ECO:0000256" key="3">
    <source>
        <dbReference type="PROSITE-ProRule" id="PRU00221"/>
    </source>
</evidence>
<dbReference type="InterPro" id="IPR015943">
    <property type="entry name" value="WD40/YVTN_repeat-like_dom_sf"/>
</dbReference>
<feature type="repeat" description="WD" evidence="3">
    <location>
        <begin position="190"/>
        <end position="221"/>
    </location>
</feature>
<dbReference type="PROSITE" id="PS50294">
    <property type="entry name" value="WD_REPEATS_REGION"/>
    <property type="match status" value="3"/>
</dbReference>
<dbReference type="InterPro" id="IPR036322">
    <property type="entry name" value="WD40_repeat_dom_sf"/>
</dbReference>
<dbReference type="PANTHER" id="PTHR19846:SF0">
    <property type="entry name" value="PRE-MRNA PROCESSING FACTOR 4"/>
    <property type="match status" value="1"/>
</dbReference>
<dbReference type="InterPro" id="IPR014906">
    <property type="entry name" value="PRP4-like"/>
</dbReference>
<dbReference type="Proteomes" id="UP001470230">
    <property type="component" value="Unassembled WGS sequence"/>
</dbReference>
<sequence>MTCPQKFSKMDENKKENQDDLFEKYDLMQKLKGVQVPTRDLDVQIYLRKLNQPICLFGEGPKERKDRLRTLLINEVTDIAEEGQLAEMMPKYVNGPDVVGEAKKIFIDFSVQRAKERIERERAIDQERIDQNNINGLIFKDYETYFSCPADKRPLVSIASCGDAIIIGSLSGKASIWSFANKYEEPIFEYLNHTERITAVNFLNNAITITASADKTVRFWDEASEVALLSLSSIPKTVCGHPMGSHALIGASDGDLIVYDVSTQQIVSKMKAHDGSISALASHTDGGLVMTGGADFYGRLWDLRSMKMIKVMQGHSNRLTCATFDNDFHAVSGSADNSIIIWDLRNLSRSKRISAHNTVVSSVNVYGDLLISSSNDNIKVWSMLDFRTYKTISDCPSPITCTTITQNSFSSFPSIFSAFHDGSWRMYLDENCNLP</sequence>
<name>A0ABR2JUD7_9EUKA</name>
<dbReference type="Pfam" id="PF08799">
    <property type="entry name" value="PRP4"/>
    <property type="match status" value="1"/>
</dbReference>
<evidence type="ECO:0000256" key="1">
    <source>
        <dbReference type="ARBA" id="ARBA00022574"/>
    </source>
</evidence>
<reference evidence="5 6" key="1">
    <citation type="submission" date="2024-04" db="EMBL/GenBank/DDBJ databases">
        <title>Tritrichomonas musculus Genome.</title>
        <authorList>
            <person name="Alves-Ferreira E."/>
            <person name="Grigg M."/>
            <person name="Lorenzi H."/>
            <person name="Galac M."/>
        </authorList>
    </citation>
    <scope>NUCLEOTIDE SEQUENCE [LARGE SCALE GENOMIC DNA]</scope>
    <source>
        <strain evidence="5 6">EAF2021</strain>
    </source>
</reference>
<dbReference type="PROSITE" id="PS50082">
    <property type="entry name" value="WD_REPEATS_2"/>
    <property type="match status" value="3"/>
</dbReference>
<dbReference type="Gene3D" id="4.10.280.110">
    <property type="entry name" value="Pre-mRNA processing factor 4 domain"/>
    <property type="match status" value="1"/>
</dbReference>
<evidence type="ECO:0000313" key="5">
    <source>
        <dbReference type="EMBL" id="KAK8882361.1"/>
    </source>
</evidence>
<dbReference type="InterPro" id="IPR019775">
    <property type="entry name" value="WD40_repeat_CS"/>
</dbReference>
<dbReference type="PROSITE" id="PS00678">
    <property type="entry name" value="WD_REPEATS_1"/>
    <property type="match status" value="1"/>
</dbReference>
<dbReference type="CDD" id="cd00200">
    <property type="entry name" value="WD40"/>
    <property type="match status" value="1"/>
</dbReference>
<feature type="domain" description="Pre-mRNA processing factor 4 (PRP4)-like" evidence="4">
    <location>
        <begin position="38"/>
        <end position="86"/>
    </location>
</feature>
<dbReference type="Pfam" id="PF00400">
    <property type="entry name" value="WD40"/>
    <property type="match status" value="4"/>
</dbReference>
<comment type="caution">
    <text evidence="5">The sequence shown here is derived from an EMBL/GenBank/DDBJ whole genome shotgun (WGS) entry which is preliminary data.</text>
</comment>
<proteinExistence type="predicted"/>
<evidence type="ECO:0000313" key="6">
    <source>
        <dbReference type="Proteomes" id="UP001470230"/>
    </source>
</evidence>
<accession>A0ABR2JUD7</accession>
<evidence type="ECO:0000256" key="2">
    <source>
        <dbReference type="ARBA" id="ARBA00022737"/>
    </source>
</evidence>
<gene>
    <name evidence="5" type="ORF">M9Y10_045003</name>
</gene>